<protein>
    <submittedName>
        <fullName evidence="1">Uncharacterized protein</fullName>
    </submittedName>
</protein>
<evidence type="ECO:0000313" key="2">
    <source>
        <dbReference type="EMBL" id="CEK91444.1"/>
    </source>
</evidence>
<organism evidence="1">
    <name type="scientific">Arion vulgaris</name>
    <dbReference type="NCBI Taxonomy" id="1028688"/>
    <lineage>
        <taxon>Eukaryota</taxon>
        <taxon>Metazoa</taxon>
        <taxon>Spiralia</taxon>
        <taxon>Lophotrochozoa</taxon>
        <taxon>Mollusca</taxon>
        <taxon>Gastropoda</taxon>
        <taxon>Heterobranchia</taxon>
        <taxon>Euthyneura</taxon>
        <taxon>Panpulmonata</taxon>
        <taxon>Eupulmonata</taxon>
        <taxon>Stylommatophora</taxon>
        <taxon>Helicina</taxon>
        <taxon>Arionoidea</taxon>
        <taxon>Arionidae</taxon>
        <taxon>Arion</taxon>
    </lineage>
</organism>
<dbReference type="AlphaFoldDB" id="A0A0B7BF26"/>
<feature type="non-terminal residue" evidence="1">
    <location>
        <position position="1"/>
    </location>
</feature>
<name>A0A0B7BF26_9EUPU</name>
<evidence type="ECO:0000313" key="1">
    <source>
        <dbReference type="EMBL" id="CEK91442.1"/>
    </source>
</evidence>
<accession>A0A0B7BF26</accession>
<reference evidence="1" key="1">
    <citation type="submission" date="2014-12" db="EMBL/GenBank/DDBJ databases">
        <title>Insight into the proteome of Arion vulgaris.</title>
        <authorList>
            <person name="Aradska J."/>
            <person name="Bulat T."/>
            <person name="Smidak R."/>
            <person name="Sarate P."/>
            <person name="Gangsoo J."/>
            <person name="Sialana F."/>
            <person name="Bilban M."/>
            <person name="Lubec G."/>
        </authorList>
    </citation>
    <scope>NUCLEOTIDE SEQUENCE</scope>
    <source>
        <tissue evidence="1">Skin</tissue>
    </source>
</reference>
<proteinExistence type="predicted"/>
<evidence type="ECO:0000313" key="3">
    <source>
        <dbReference type="EMBL" id="CEK91445.1"/>
    </source>
</evidence>
<sequence length="91" mass="10119">TRSIQQFQPLHAADKSKRVTRSVQQFQPLRAADKSKGVTRSMQLSTNITGVARILKNTLTYCFCDSYSGVISGFTLQAYPMNGYNPKVAET</sequence>
<dbReference type="EMBL" id="HACG01044579">
    <property type="protein sequence ID" value="CEK91444.1"/>
    <property type="molecule type" value="Transcribed_RNA"/>
</dbReference>
<dbReference type="EMBL" id="HACG01044577">
    <property type="protein sequence ID" value="CEK91442.1"/>
    <property type="molecule type" value="Transcribed_RNA"/>
</dbReference>
<dbReference type="EMBL" id="HACG01044580">
    <property type="protein sequence ID" value="CEK91445.1"/>
    <property type="molecule type" value="Transcribed_RNA"/>
</dbReference>
<gene>
    <name evidence="1" type="primary">ORF182988</name>
    <name evidence="2" type="synonym">ORF182994</name>
    <name evidence="3" type="synonym">ORF182997</name>
</gene>